<dbReference type="EMBL" id="BMAV01002374">
    <property type="protein sequence ID" value="GFY41250.1"/>
    <property type="molecule type" value="Genomic_DNA"/>
</dbReference>
<comment type="caution">
    <text evidence="1">The sequence shown here is derived from an EMBL/GenBank/DDBJ whole genome shotgun (WGS) entry which is preliminary data.</text>
</comment>
<evidence type="ECO:0000313" key="2">
    <source>
        <dbReference type="EMBL" id="GFY41250.1"/>
    </source>
</evidence>
<dbReference type="EMBL" id="BMAV01026283">
    <property type="protein sequence ID" value="GFS48896.1"/>
    <property type="molecule type" value="Genomic_DNA"/>
</dbReference>
<evidence type="ECO:0000313" key="3">
    <source>
        <dbReference type="Proteomes" id="UP000886998"/>
    </source>
</evidence>
<protein>
    <submittedName>
        <fullName evidence="1">Uncharacterized protein</fullName>
    </submittedName>
</protein>
<keyword evidence="3" id="KW-1185">Reference proteome</keyword>
<dbReference type="AlphaFoldDB" id="A0A8X6IKM0"/>
<name>A0A8X6IKM0_9ARAC</name>
<gene>
    <name evidence="1" type="ORF">TNIN_22221</name>
    <name evidence="2" type="ORF">TNIN_483681</name>
</gene>
<dbReference type="Proteomes" id="UP000886998">
    <property type="component" value="Unassembled WGS sequence"/>
</dbReference>
<proteinExistence type="predicted"/>
<reference evidence="1" key="1">
    <citation type="submission" date="2020-08" db="EMBL/GenBank/DDBJ databases">
        <title>Multicomponent nature underlies the extraordinary mechanical properties of spider dragline silk.</title>
        <authorList>
            <person name="Kono N."/>
            <person name="Nakamura H."/>
            <person name="Mori M."/>
            <person name="Yoshida Y."/>
            <person name="Ohtoshi R."/>
            <person name="Malay A.D."/>
            <person name="Moran D.A.P."/>
            <person name="Tomita M."/>
            <person name="Numata K."/>
            <person name="Arakawa K."/>
        </authorList>
    </citation>
    <scope>NUCLEOTIDE SEQUENCE</scope>
</reference>
<organism evidence="1 3">
    <name type="scientific">Trichonephila inaurata madagascariensis</name>
    <dbReference type="NCBI Taxonomy" id="2747483"/>
    <lineage>
        <taxon>Eukaryota</taxon>
        <taxon>Metazoa</taxon>
        <taxon>Ecdysozoa</taxon>
        <taxon>Arthropoda</taxon>
        <taxon>Chelicerata</taxon>
        <taxon>Arachnida</taxon>
        <taxon>Araneae</taxon>
        <taxon>Araneomorphae</taxon>
        <taxon>Entelegynae</taxon>
        <taxon>Araneoidea</taxon>
        <taxon>Nephilidae</taxon>
        <taxon>Trichonephila</taxon>
        <taxon>Trichonephila inaurata</taxon>
    </lineage>
</organism>
<accession>A0A8X6IKM0</accession>
<evidence type="ECO:0000313" key="1">
    <source>
        <dbReference type="EMBL" id="GFS48896.1"/>
    </source>
</evidence>
<sequence length="146" mass="16722">MLHTWMETDSSDKGRCRELFVRFISGDTSLDDKLGRGQPSKFRRLGTFGSRRRGRKLENSKTSIWTFQPKFFVPKSFKSYGNWLNGSPTRSTARITPNVSRFASTKRVESVSEESCHWGQIIASVLNPQKKDSLRFASRNNEGRAL</sequence>